<dbReference type="GO" id="GO:0005524">
    <property type="term" value="F:ATP binding"/>
    <property type="evidence" value="ECO:0007669"/>
    <property type="project" value="UniProtKB-KW"/>
</dbReference>
<dbReference type="PROSITE" id="PS00211">
    <property type="entry name" value="ABC_TRANSPORTER_1"/>
    <property type="match status" value="1"/>
</dbReference>
<keyword evidence="3" id="KW-0813">Transport</keyword>
<dbReference type="Proteomes" id="UP000598174">
    <property type="component" value="Unassembled WGS sequence"/>
</dbReference>
<dbReference type="RefSeq" id="WP_203817032.1">
    <property type="nucleotide sequence ID" value="NZ_BAAABP010000071.1"/>
</dbReference>
<protein>
    <submittedName>
        <fullName evidence="9">Peptide ABC transporter ATP-binding protein</fullName>
    </submittedName>
</protein>
<dbReference type="SUPFAM" id="SSF52540">
    <property type="entry name" value="P-loop containing nucleoside triphosphate hydrolases"/>
    <property type="match status" value="1"/>
</dbReference>
<dbReference type="Pfam" id="PF00005">
    <property type="entry name" value="ABC_tran"/>
    <property type="match status" value="1"/>
</dbReference>
<dbReference type="InterPro" id="IPR013563">
    <property type="entry name" value="Oligopep_ABC_C"/>
</dbReference>
<dbReference type="GO" id="GO:0016887">
    <property type="term" value="F:ATP hydrolysis activity"/>
    <property type="evidence" value="ECO:0007669"/>
    <property type="project" value="InterPro"/>
</dbReference>
<dbReference type="InterPro" id="IPR017871">
    <property type="entry name" value="ABC_transporter-like_CS"/>
</dbReference>
<dbReference type="CDD" id="cd03257">
    <property type="entry name" value="ABC_NikE_OppD_transporters"/>
    <property type="match status" value="1"/>
</dbReference>
<name>A0A919IYZ7_9ACTN</name>
<reference evidence="9" key="1">
    <citation type="submission" date="2021-01" db="EMBL/GenBank/DDBJ databases">
        <title>Whole genome shotgun sequence of Actinoplanes ferrugineus NBRC 15555.</title>
        <authorList>
            <person name="Komaki H."/>
            <person name="Tamura T."/>
        </authorList>
    </citation>
    <scope>NUCLEOTIDE SEQUENCE</scope>
    <source>
        <strain evidence="9">NBRC 15555</strain>
    </source>
</reference>
<evidence type="ECO:0000256" key="3">
    <source>
        <dbReference type="ARBA" id="ARBA00022448"/>
    </source>
</evidence>
<keyword evidence="4" id="KW-1003">Cell membrane</keyword>
<dbReference type="FunFam" id="3.40.50.300:FF:000016">
    <property type="entry name" value="Oligopeptide ABC transporter ATP-binding component"/>
    <property type="match status" value="1"/>
</dbReference>
<dbReference type="GO" id="GO:0005886">
    <property type="term" value="C:plasma membrane"/>
    <property type="evidence" value="ECO:0007669"/>
    <property type="project" value="UniProtKB-SubCell"/>
</dbReference>
<evidence type="ECO:0000256" key="7">
    <source>
        <dbReference type="ARBA" id="ARBA00023136"/>
    </source>
</evidence>
<dbReference type="InterPro" id="IPR003593">
    <property type="entry name" value="AAA+_ATPase"/>
</dbReference>
<comment type="caution">
    <text evidence="9">The sequence shown here is derived from an EMBL/GenBank/DDBJ whole genome shotgun (WGS) entry which is preliminary data.</text>
</comment>
<keyword evidence="5" id="KW-0547">Nucleotide-binding</keyword>
<dbReference type="PANTHER" id="PTHR43297">
    <property type="entry name" value="OLIGOPEPTIDE TRANSPORT ATP-BINDING PROTEIN APPD"/>
    <property type="match status" value="1"/>
</dbReference>
<dbReference type="InterPro" id="IPR027417">
    <property type="entry name" value="P-loop_NTPase"/>
</dbReference>
<dbReference type="NCBIfam" id="TIGR01727">
    <property type="entry name" value="oligo_HPY"/>
    <property type="match status" value="1"/>
</dbReference>
<dbReference type="InterPro" id="IPR003439">
    <property type="entry name" value="ABC_transporter-like_ATP-bd"/>
</dbReference>
<evidence type="ECO:0000256" key="1">
    <source>
        <dbReference type="ARBA" id="ARBA00004202"/>
    </source>
</evidence>
<keyword evidence="6 9" id="KW-0067">ATP-binding</keyword>
<dbReference type="Pfam" id="PF08352">
    <property type="entry name" value="oligo_HPY"/>
    <property type="match status" value="1"/>
</dbReference>
<keyword evidence="7" id="KW-0472">Membrane</keyword>
<evidence type="ECO:0000313" key="9">
    <source>
        <dbReference type="EMBL" id="GIE10482.1"/>
    </source>
</evidence>
<dbReference type="GO" id="GO:0015833">
    <property type="term" value="P:peptide transport"/>
    <property type="evidence" value="ECO:0007669"/>
    <property type="project" value="InterPro"/>
</dbReference>
<dbReference type="AlphaFoldDB" id="A0A919IYZ7"/>
<dbReference type="PANTHER" id="PTHR43297:SF2">
    <property type="entry name" value="DIPEPTIDE TRANSPORT ATP-BINDING PROTEIN DPPD"/>
    <property type="match status" value="1"/>
</dbReference>
<dbReference type="InterPro" id="IPR050388">
    <property type="entry name" value="ABC_Ni/Peptide_Import"/>
</dbReference>
<keyword evidence="10" id="KW-1185">Reference proteome</keyword>
<comment type="subcellular location">
    <subcellularLocation>
        <location evidence="1">Cell membrane</location>
        <topology evidence="1">Peripheral membrane protein</topology>
    </subcellularLocation>
</comment>
<comment type="similarity">
    <text evidence="2">Belongs to the ABC transporter superfamily.</text>
</comment>
<sequence length="338" mass="35962">MSQTVQEIPARVASAEALRVDDLAVSFAVHGGQVHAVRSVSFHVRAGQTLVLLGESGSGKSVTARAIMRLHGRRAKVTGRVELSGREVLALSDPDVRALRGSRIALVPQDPTAALDPLRRVGAQITEVLLLHRAAPDKKAAQARTRELLRAVGIPDPERAYRSFPHEMSGGMRQRVVIAMGISCDPDVIIADEPTTALDVTVQAQILDLFAELQGRLNTALLMVTHDVHVAADVADLVAVMYAGRIVETGPAADVLKTPRHPYTQALLDALPTPQTARGELHAIAGSPPVAGQEFPGCAFADRCTHALDTCRTAEPRLVEVAPGRRAACPVLNPTEAP</sequence>
<evidence type="ECO:0000256" key="6">
    <source>
        <dbReference type="ARBA" id="ARBA00022840"/>
    </source>
</evidence>
<gene>
    <name evidence="9" type="ORF">Afe05nite_23220</name>
</gene>
<dbReference type="SMART" id="SM00382">
    <property type="entry name" value="AAA"/>
    <property type="match status" value="1"/>
</dbReference>
<proteinExistence type="inferred from homology"/>
<feature type="domain" description="ABC transporter" evidence="8">
    <location>
        <begin position="18"/>
        <end position="268"/>
    </location>
</feature>
<evidence type="ECO:0000259" key="8">
    <source>
        <dbReference type="PROSITE" id="PS50893"/>
    </source>
</evidence>
<evidence type="ECO:0000256" key="4">
    <source>
        <dbReference type="ARBA" id="ARBA00022475"/>
    </source>
</evidence>
<organism evidence="9 10">
    <name type="scientific">Paractinoplanes ferrugineus</name>
    <dbReference type="NCBI Taxonomy" id="113564"/>
    <lineage>
        <taxon>Bacteria</taxon>
        <taxon>Bacillati</taxon>
        <taxon>Actinomycetota</taxon>
        <taxon>Actinomycetes</taxon>
        <taxon>Micromonosporales</taxon>
        <taxon>Micromonosporaceae</taxon>
        <taxon>Paractinoplanes</taxon>
    </lineage>
</organism>
<dbReference type="EMBL" id="BOMM01000016">
    <property type="protein sequence ID" value="GIE10482.1"/>
    <property type="molecule type" value="Genomic_DNA"/>
</dbReference>
<evidence type="ECO:0000256" key="5">
    <source>
        <dbReference type="ARBA" id="ARBA00022741"/>
    </source>
</evidence>
<evidence type="ECO:0000313" key="10">
    <source>
        <dbReference type="Proteomes" id="UP000598174"/>
    </source>
</evidence>
<accession>A0A919IYZ7</accession>
<dbReference type="PROSITE" id="PS50893">
    <property type="entry name" value="ABC_TRANSPORTER_2"/>
    <property type="match status" value="1"/>
</dbReference>
<dbReference type="Gene3D" id="3.40.50.300">
    <property type="entry name" value="P-loop containing nucleotide triphosphate hydrolases"/>
    <property type="match status" value="1"/>
</dbReference>
<evidence type="ECO:0000256" key="2">
    <source>
        <dbReference type="ARBA" id="ARBA00005417"/>
    </source>
</evidence>